<evidence type="ECO:0000313" key="1">
    <source>
        <dbReference type="EMBL" id="WOG92141.1"/>
    </source>
</evidence>
<evidence type="ECO:0000313" key="2">
    <source>
        <dbReference type="Proteomes" id="UP000077755"/>
    </source>
</evidence>
<accession>A0A166AJC6</accession>
<gene>
    <name evidence="1" type="ORF">DCAR_0311401</name>
</gene>
<proteinExistence type="predicted"/>
<dbReference type="AlphaFoldDB" id="A0A166AJC6"/>
<reference evidence="1" key="2">
    <citation type="submission" date="2022-03" db="EMBL/GenBank/DDBJ databases">
        <title>Draft title - Genomic analysis of global carrot germplasm unveils the trajectory of domestication and the origin of high carotenoid orange carrot.</title>
        <authorList>
            <person name="Iorizzo M."/>
            <person name="Ellison S."/>
            <person name="Senalik D."/>
            <person name="Macko-Podgorni A."/>
            <person name="Grzebelus D."/>
            <person name="Bostan H."/>
            <person name="Rolling W."/>
            <person name="Curaba J."/>
            <person name="Simon P."/>
        </authorList>
    </citation>
    <scope>NUCLEOTIDE SEQUENCE</scope>
    <source>
        <tissue evidence="1">Leaf</tissue>
    </source>
</reference>
<dbReference type="Proteomes" id="UP000077755">
    <property type="component" value="Chromosome 3"/>
</dbReference>
<keyword evidence="2" id="KW-1185">Reference proteome</keyword>
<name>A0A166AJC6_DAUCS</name>
<organism evidence="1 2">
    <name type="scientific">Daucus carota subsp. sativus</name>
    <name type="common">Carrot</name>
    <dbReference type="NCBI Taxonomy" id="79200"/>
    <lineage>
        <taxon>Eukaryota</taxon>
        <taxon>Viridiplantae</taxon>
        <taxon>Streptophyta</taxon>
        <taxon>Embryophyta</taxon>
        <taxon>Tracheophyta</taxon>
        <taxon>Spermatophyta</taxon>
        <taxon>Magnoliopsida</taxon>
        <taxon>eudicotyledons</taxon>
        <taxon>Gunneridae</taxon>
        <taxon>Pentapetalae</taxon>
        <taxon>asterids</taxon>
        <taxon>campanulids</taxon>
        <taxon>Apiales</taxon>
        <taxon>Apiaceae</taxon>
        <taxon>Apioideae</taxon>
        <taxon>Scandiceae</taxon>
        <taxon>Daucinae</taxon>
        <taxon>Daucus</taxon>
        <taxon>Daucus sect. Daucus</taxon>
    </lineage>
</organism>
<protein>
    <submittedName>
        <fullName evidence="1">Uncharacterized protein</fullName>
    </submittedName>
</protein>
<dbReference type="Gramene" id="KZN01348">
    <property type="protein sequence ID" value="KZN01348"/>
    <property type="gene ID" value="DCAR_010102"/>
</dbReference>
<sequence>MGPDFTGVPTNMLTVNGTLRLSVYNPATFFGIRVSSTPVNLIYSDVVAATGQLKKYFQSRKSHRTVLVNVEGLRVPLYGAGSAINETKTGYQVPPELKFDL</sequence>
<reference evidence="1" key="1">
    <citation type="journal article" date="2016" name="Nat. Genet.">
        <title>A high-quality carrot genome assembly provides new insights into carotenoid accumulation and asterid genome evolution.</title>
        <authorList>
            <person name="Iorizzo M."/>
            <person name="Ellison S."/>
            <person name="Senalik D."/>
            <person name="Zeng P."/>
            <person name="Satapoomin P."/>
            <person name="Huang J."/>
            <person name="Bowman M."/>
            <person name="Iovene M."/>
            <person name="Sanseverino W."/>
            <person name="Cavagnaro P."/>
            <person name="Yildiz M."/>
            <person name="Macko-Podgorni A."/>
            <person name="Moranska E."/>
            <person name="Grzebelus E."/>
            <person name="Grzebelus D."/>
            <person name="Ashrafi H."/>
            <person name="Zheng Z."/>
            <person name="Cheng S."/>
            <person name="Spooner D."/>
            <person name="Van Deynze A."/>
            <person name="Simon P."/>
        </authorList>
    </citation>
    <scope>NUCLEOTIDE SEQUENCE</scope>
    <source>
        <tissue evidence="1">Leaf</tissue>
    </source>
</reference>
<dbReference type="EMBL" id="CP093345">
    <property type="protein sequence ID" value="WOG92141.1"/>
    <property type="molecule type" value="Genomic_DNA"/>
</dbReference>